<dbReference type="PIRSF" id="PIRSF016493">
    <property type="entry name" value="Glycyl_aminpptds"/>
    <property type="match status" value="1"/>
</dbReference>
<feature type="chain" id="PRO_5016648833" evidence="1">
    <location>
        <begin position="25"/>
        <end position="648"/>
    </location>
</feature>
<accession>A0A372IJC6</accession>
<dbReference type="InterPro" id="IPR024191">
    <property type="entry name" value="Peptidase_M61"/>
</dbReference>
<dbReference type="Gene3D" id="2.60.40.3650">
    <property type="match status" value="1"/>
</dbReference>
<dbReference type="SUPFAM" id="SSF50156">
    <property type="entry name" value="PDZ domain-like"/>
    <property type="match status" value="1"/>
</dbReference>
<dbReference type="RefSeq" id="WP_117303448.1">
    <property type="nucleotide sequence ID" value="NZ_QVQT02000008.1"/>
</dbReference>
<dbReference type="Proteomes" id="UP000264702">
    <property type="component" value="Unassembled WGS sequence"/>
</dbReference>
<dbReference type="Gene3D" id="2.30.42.10">
    <property type="match status" value="1"/>
</dbReference>
<dbReference type="InterPro" id="IPR027268">
    <property type="entry name" value="Peptidase_M4/M1_CTD_sf"/>
</dbReference>
<reference evidence="3 4" key="1">
    <citation type="submission" date="2018-08" db="EMBL/GenBank/DDBJ databases">
        <title>Acidipila sp. 4G-K13, an acidobacterium isolated from forest soil.</title>
        <authorList>
            <person name="Gao Z.-H."/>
            <person name="Qiu L.-H."/>
        </authorList>
    </citation>
    <scope>NUCLEOTIDE SEQUENCE [LARGE SCALE GENOMIC DNA]</scope>
    <source>
        <strain evidence="3 4">4G-K13</strain>
    </source>
</reference>
<comment type="caution">
    <text evidence="3">The sequence shown here is derived from an EMBL/GenBank/DDBJ whole genome shotgun (WGS) entry which is preliminary data.</text>
</comment>
<dbReference type="InterPro" id="IPR040756">
    <property type="entry name" value="Peptidase_M61_N"/>
</dbReference>
<gene>
    <name evidence="3" type="ORF">D0Y96_19660</name>
</gene>
<protein>
    <submittedName>
        <fullName evidence="3">M61 family peptidase</fullName>
    </submittedName>
</protein>
<proteinExistence type="predicted"/>
<feature type="signal peptide" evidence="1">
    <location>
        <begin position="1"/>
        <end position="24"/>
    </location>
</feature>
<dbReference type="InterPro" id="IPR001478">
    <property type="entry name" value="PDZ"/>
</dbReference>
<dbReference type="InterPro" id="IPR036034">
    <property type="entry name" value="PDZ_sf"/>
</dbReference>
<dbReference type="Pfam" id="PF05299">
    <property type="entry name" value="Peptidase_M61"/>
    <property type="match status" value="1"/>
</dbReference>
<dbReference type="InterPro" id="IPR007963">
    <property type="entry name" value="Peptidase_M61_catalytic"/>
</dbReference>
<organism evidence="3 4">
    <name type="scientific">Paracidobacterium acidisoli</name>
    <dbReference type="NCBI Taxonomy" id="2303751"/>
    <lineage>
        <taxon>Bacteria</taxon>
        <taxon>Pseudomonadati</taxon>
        <taxon>Acidobacteriota</taxon>
        <taxon>Terriglobia</taxon>
        <taxon>Terriglobales</taxon>
        <taxon>Acidobacteriaceae</taxon>
        <taxon>Paracidobacterium</taxon>
    </lineage>
</organism>
<evidence type="ECO:0000313" key="3">
    <source>
        <dbReference type="EMBL" id="RFU15017.1"/>
    </source>
</evidence>
<dbReference type="PROSITE" id="PS50106">
    <property type="entry name" value="PDZ"/>
    <property type="match status" value="1"/>
</dbReference>
<dbReference type="Gene3D" id="1.10.390.10">
    <property type="entry name" value="Neutral Protease Domain 2"/>
    <property type="match status" value="1"/>
</dbReference>
<keyword evidence="4" id="KW-1185">Reference proteome</keyword>
<dbReference type="SMART" id="SM00228">
    <property type="entry name" value="PDZ"/>
    <property type="match status" value="1"/>
</dbReference>
<dbReference type="Pfam" id="PF17899">
    <property type="entry name" value="Peptidase_M61_N"/>
    <property type="match status" value="1"/>
</dbReference>
<evidence type="ECO:0000256" key="1">
    <source>
        <dbReference type="SAM" id="SignalP"/>
    </source>
</evidence>
<dbReference type="EMBL" id="QVQT01000008">
    <property type="protein sequence ID" value="RFU15017.1"/>
    <property type="molecule type" value="Genomic_DNA"/>
</dbReference>
<evidence type="ECO:0000259" key="2">
    <source>
        <dbReference type="PROSITE" id="PS50106"/>
    </source>
</evidence>
<dbReference type="AlphaFoldDB" id="A0A372IJC6"/>
<keyword evidence="1" id="KW-0732">Signal</keyword>
<sequence>MRLFRSVLPFSLVLAASVAVPALAQSNEPIRITADLSDAPRKLYHAEVDLPVSPGPLTLTTPQWIPGNHRPTGPAEDITGVVFTINGKPIPWRRDDVDLYEFHLNIPQGVTRLHAHLDCIVLARVSQKLAVLEWEKLLLYPAHIPVRDIPVQPSLIVPAGWGVGTALTPVDAGSWPVPASGSTTRFAATNVEQLEDSPIITGQYFHEFALAPDITPKHYIDVVSDYPEDSNLRPALLSEISRLVREAGTAYASHHYHEYHFLLTLSDVAGGEGLEHGQSSDNGVGEKGYADPAHQLAEADLLAHEFTHSWNGKYRRPVGLYQPDFATPQQGALLWVYEGMTQYLGNVLAARSGLKSQAQYRDLLAMSAANLDNKPGREWRSTEDTAVAASILRGGSPAWANWKRGQDYYQEGELLWLDADTLIRKMTDDKKSLTDFLHIFLAKGGNTGPMIVPYTFDELVADLNQVVPYDWAKFLHDRVDNINPRADLEGIERGGYRLVYTDKPNPSEKLMASVGSRRGGSINCWYSIGLRLRSDGEISDVLWNGPADKARIAPGEKILAVNDQVFSADALRNAIREAKTATAPIHLILQSDSYVSTADIDYHGGERYPVLERIDGATDYLDQITTPLVPPSAADLALEQEKGQNEKK</sequence>
<dbReference type="OrthoDB" id="9778516at2"/>
<feature type="domain" description="PDZ" evidence="2">
    <location>
        <begin position="511"/>
        <end position="593"/>
    </location>
</feature>
<evidence type="ECO:0000313" key="4">
    <source>
        <dbReference type="Proteomes" id="UP000264702"/>
    </source>
</evidence>
<name>A0A372IJC6_9BACT</name>